<accession>A0AAV5RPV7</accession>
<feature type="compositionally biased region" description="Basic residues" evidence="1">
    <location>
        <begin position="195"/>
        <end position="208"/>
    </location>
</feature>
<evidence type="ECO:0000313" key="3">
    <source>
        <dbReference type="Proteomes" id="UP001377567"/>
    </source>
</evidence>
<reference evidence="2 3" key="1">
    <citation type="journal article" date="2023" name="Elife">
        <title>Identification of key yeast species and microbe-microbe interactions impacting larval growth of Drosophila in the wild.</title>
        <authorList>
            <person name="Mure A."/>
            <person name="Sugiura Y."/>
            <person name="Maeda R."/>
            <person name="Honda K."/>
            <person name="Sakurai N."/>
            <person name="Takahashi Y."/>
            <person name="Watada M."/>
            <person name="Katoh T."/>
            <person name="Gotoh A."/>
            <person name="Gotoh Y."/>
            <person name="Taniguchi I."/>
            <person name="Nakamura K."/>
            <person name="Hayashi T."/>
            <person name="Katayama T."/>
            <person name="Uemura T."/>
            <person name="Hattori Y."/>
        </authorList>
    </citation>
    <scope>NUCLEOTIDE SEQUENCE [LARGE SCALE GENOMIC DNA]</scope>
    <source>
        <strain evidence="2 3">KH-74</strain>
    </source>
</reference>
<keyword evidence="3" id="KW-1185">Reference proteome</keyword>
<gene>
    <name evidence="2" type="ORF">DAKH74_002100</name>
</gene>
<evidence type="ECO:0000313" key="2">
    <source>
        <dbReference type="EMBL" id="GMM53594.1"/>
    </source>
</evidence>
<protein>
    <recommendedName>
        <fullName evidence="4">Retrotransposon gag domain-containing protein</fullName>
    </recommendedName>
</protein>
<dbReference type="AlphaFoldDB" id="A0AAV5RPV7"/>
<dbReference type="Proteomes" id="UP001377567">
    <property type="component" value="Unassembled WGS sequence"/>
</dbReference>
<dbReference type="EMBL" id="BTGD01000001">
    <property type="protein sequence ID" value="GMM53594.1"/>
    <property type="molecule type" value="Genomic_DNA"/>
</dbReference>
<feature type="region of interest" description="Disordered" evidence="1">
    <location>
        <begin position="234"/>
        <end position="269"/>
    </location>
</feature>
<comment type="caution">
    <text evidence="2">The sequence shown here is derived from an EMBL/GenBank/DDBJ whole genome shotgun (WGS) entry which is preliminary data.</text>
</comment>
<evidence type="ECO:0008006" key="4">
    <source>
        <dbReference type="Google" id="ProtNLM"/>
    </source>
</evidence>
<evidence type="ECO:0000256" key="1">
    <source>
        <dbReference type="SAM" id="MobiDB-lite"/>
    </source>
</evidence>
<sequence length="269" mass="30791">MTTEQSTDVSPLLEFEEQLSVMLECNREGRATNFFAWKEDVEMLLEKSTLSNTGQEKAIMMSLAHKPQEQLETYLLSFREANPDTELSAKDIIDIIQKMFFNDVMRAEAIQELFDSSVDLDGLDTYNWAYSRGRHLVDSMTKEEILVHIYARGLPDSIRHQVLLDAPDDVADATRAAVRKRAEWRCLNPKPVSSRQRKKTNRVSKSHSHKVKVKVTCEFCGRVGHNEKVCRYRLKANRDGPPPSFFKKVKDQKPKGQKSKNTSPNALST</sequence>
<organism evidence="2 3">
    <name type="scientific">Maudiozyma humilis</name>
    <name type="common">Sour dough yeast</name>
    <name type="synonym">Kazachstania humilis</name>
    <dbReference type="NCBI Taxonomy" id="51915"/>
    <lineage>
        <taxon>Eukaryota</taxon>
        <taxon>Fungi</taxon>
        <taxon>Dikarya</taxon>
        <taxon>Ascomycota</taxon>
        <taxon>Saccharomycotina</taxon>
        <taxon>Saccharomycetes</taxon>
        <taxon>Saccharomycetales</taxon>
        <taxon>Saccharomycetaceae</taxon>
        <taxon>Maudiozyma</taxon>
    </lineage>
</organism>
<proteinExistence type="predicted"/>
<feature type="region of interest" description="Disordered" evidence="1">
    <location>
        <begin position="188"/>
        <end position="208"/>
    </location>
</feature>
<name>A0AAV5RPV7_MAUHU</name>